<organism evidence="1 2">
    <name type="scientific">Sphingomonas aurea</name>
    <dbReference type="NCBI Taxonomy" id="3063994"/>
    <lineage>
        <taxon>Bacteria</taxon>
        <taxon>Pseudomonadati</taxon>
        <taxon>Pseudomonadota</taxon>
        <taxon>Alphaproteobacteria</taxon>
        <taxon>Sphingomonadales</taxon>
        <taxon>Sphingomonadaceae</taxon>
        <taxon>Sphingomonas</taxon>
    </lineage>
</organism>
<gene>
    <name evidence="1" type="ORF">Q5H91_03480</name>
</gene>
<reference evidence="1 2" key="1">
    <citation type="submission" date="2023-07" db="EMBL/GenBank/DDBJ databases">
        <authorList>
            <person name="Kim M.K."/>
        </authorList>
    </citation>
    <scope>NUCLEOTIDE SEQUENCE [LARGE SCALE GENOMIC DNA]</scope>
    <source>
        <strain evidence="1 2">KR1UV-12</strain>
    </source>
</reference>
<evidence type="ECO:0000313" key="1">
    <source>
        <dbReference type="EMBL" id="MDP1026262.1"/>
    </source>
</evidence>
<name>A0ABT9EH09_9SPHN</name>
<dbReference type="EMBL" id="JAUUDS010000001">
    <property type="protein sequence ID" value="MDP1026262.1"/>
    <property type="molecule type" value="Genomic_DNA"/>
</dbReference>
<sequence>MQSTAHQTALETKHATLDRRIAEEAHRPHPDAATLTDLKKQKLRLKEEIVSL</sequence>
<dbReference type="Proteomes" id="UP001230685">
    <property type="component" value="Unassembled WGS sequence"/>
</dbReference>
<dbReference type="InterPro" id="IPR038444">
    <property type="entry name" value="DUF465_sf"/>
</dbReference>
<evidence type="ECO:0000313" key="2">
    <source>
        <dbReference type="Proteomes" id="UP001230685"/>
    </source>
</evidence>
<proteinExistence type="predicted"/>
<protein>
    <submittedName>
        <fullName evidence="1">YdcH family protein</fullName>
    </submittedName>
</protein>
<dbReference type="Pfam" id="PF04325">
    <property type="entry name" value="DUF465"/>
    <property type="match status" value="1"/>
</dbReference>
<dbReference type="Gene3D" id="6.10.280.50">
    <property type="match status" value="1"/>
</dbReference>
<comment type="caution">
    <text evidence="1">The sequence shown here is derived from an EMBL/GenBank/DDBJ whole genome shotgun (WGS) entry which is preliminary data.</text>
</comment>
<keyword evidence="2" id="KW-1185">Reference proteome</keyword>
<dbReference type="RefSeq" id="WP_305171818.1">
    <property type="nucleotide sequence ID" value="NZ_JAUUDS010000001.1"/>
</dbReference>
<accession>A0ABT9EH09</accession>
<dbReference type="InterPro" id="IPR007420">
    <property type="entry name" value="DUF465"/>
</dbReference>